<name>A0ABY8IW36_9BACI</name>
<accession>A0ABY8IW36</accession>
<reference evidence="1 2" key="1">
    <citation type="submission" date="2023-04" db="EMBL/GenBank/DDBJ databases">
        <title>Genome sequence of Halobacillus naozhouensis KACC 21980.</title>
        <authorList>
            <person name="Kim S."/>
            <person name="Heo J."/>
            <person name="Kwon S.-W."/>
        </authorList>
    </citation>
    <scope>NUCLEOTIDE SEQUENCE [LARGE SCALE GENOMIC DNA]</scope>
    <source>
        <strain evidence="1 2">KCTC 13234</strain>
    </source>
</reference>
<protein>
    <submittedName>
        <fullName evidence="1">MerR family transcriptional regulator</fullName>
    </submittedName>
</protein>
<evidence type="ECO:0000313" key="2">
    <source>
        <dbReference type="Proteomes" id="UP001221597"/>
    </source>
</evidence>
<dbReference type="Proteomes" id="UP001221597">
    <property type="component" value="Chromosome"/>
</dbReference>
<dbReference type="RefSeq" id="WP_283076415.1">
    <property type="nucleotide sequence ID" value="NZ_CP121671.1"/>
</dbReference>
<sequence>MPLNDISKIINKISIEQILILHKETLEQKVRQVQESLNHTNTIQNIIRLEGDLHWERLLPIVHLSEQETEQKSHAWTSLFNEEEQSVLRERLPKMEEQETQLWINIIKRIELCLKNNIKADSEEAKLLAEDVLLLSNVLFQGDEALAEKFWRVRKSEHYSQEMGLYPVSDKVTYFMDQALAIHGEGLHK</sequence>
<gene>
    <name evidence="1" type="ORF">P9989_19000</name>
</gene>
<organism evidence="1 2">
    <name type="scientific">Halobacillus naozhouensis</name>
    <dbReference type="NCBI Taxonomy" id="554880"/>
    <lineage>
        <taxon>Bacteria</taxon>
        <taxon>Bacillati</taxon>
        <taxon>Bacillota</taxon>
        <taxon>Bacilli</taxon>
        <taxon>Bacillales</taxon>
        <taxon>Bacillaceae</taxon>
        <taxon>Halobacillus</taxon>
    </lineage>
</organism>
<dbReference type="EMBL" id="CP121671">
    <property type="protein sequence ID" value="WFT74418.1"/>
    <property type="molecule type" value="Genomic_DNA"/>
</dbReference>
<evidence type="ECO:0000313" key="1">
    <source>
        <dbReference type="EMBL" id="WFT74418.1"/>
    </source>
</evidence>
<keyword evidence="2" id="KW-1185">Reference proteome</keyword>
<proteinExistence type="predicted"/>